<gene>
    <name evidence="9" type="ORF">DGMP_26130</name>
</gene>
<feature type="transmembrane region" description="Helical" evidence="7">
    <location>
        <begin position="67"/>
        <end position="93"/>
    </location>
</feature>
<dbReference type="GO" id="GO:0016020">
    <property type="term" value="C:membrane"/>
    <property type="evidence" value="ECO:0007669"/>
    <property type="project" value="UniProtKB-SubCell"/>
</dbReference>
<keyword evidence="6 7" id="KW-0472">Membrane</keyword>
<evidence type="ECO:0000256" key="7">
    <source>
        <dbReference type="SAM" id="Phobius"/>
    </source>
</evidence>
<protein>
    <submittedName>
        <fullName evidence="9">Cytochrome C biogenesis protein CcdA</fullName>
    </submittedName>
</protein>
<dbReference type="GO" id="GO:0017004">
    <property type="term" value="P:cytochrome complex assembly"/>
    <property type="evidence" value="ECO:0007669"/>
    <property type="project" value="UniProtKB-KW"/>
</dbReference>
<dbReference type="Proteomes" id="UP000826725">
    <property type="component" value="Chromosome"/>
</dbReference>
<dbReference type="PANTHER" id="PTHR31272:SF4">
    <property type="entry name" value="CYTOCHROME C-TYPE BIOGENESIS PROTEIN HI_1454-RELATED"/>
    <property type="match status" value="1"/>
</dbReference>
<evidence type="ECO:0000313" key="9">
    <source>
        <dbReference type="EMBL" id="BCL61920.1"/>
    </source>
</evidence>
<comment type="similarity">
    <text evidence="2">Belongs to the DsbD family.</text>
</comment>
<feature type="transmembrane region" description="Helical" evidence="7">
    <location>
        <begin position="219"/>
        <end position="243"/>
    </location>
</feature>
<feature type="transmembrane region" description="Helical" evidence="7">
    <location>
        <begin position="142"/>
        <end position="171"/>
    </location>
</feature>
<dbReference type="KEGG" id="dbk:DGMP_26130"/>
<name>A0A8D5FQJ8_9BACT</name>
<feature type="transmembrane region" description="Helical" evidence="7">
    <location>
        <begin position="20"/>
        <end position="46"/>
    </location>
</feature>
<evidence type="ECO:0000313" key="10">
    <source>
        <dbReference type="Proteomes" id="UP000826725"/>
    </source>
</evidence>
<evidence type="ECO:0000256" key="6">
    <source>
        <dbReference type="ARBA" id="ARBA00023136"/>
    </source>
</evidence>
<dbReference type="EMBL" id="AP024086">
    <property type="protein sequence ID" value="BCL61920.1"/>
    <property type="molecule type" value="Genomic_DNA"/>
</dbReference>
<feature type="transmembrane region" description="Helical" evidence="7">
    <location>
        <begin position="99"/>
        <end position="121"/>
    </location>
</feature>
<comment type="subcellular location">
    <subcellularLocation>
        <location evidence="1">Membrane</location>
        <topology evidence="1">Multi-pass membrane protein</topology>
    </subcellularLocation>
</comment>
<feature type="domain" description="Cytochrome C biogenesis protein transmembrane" evidence="8">
    <location>
        <begin position="22"/>
        <end position="221"/>
    </location>
</feature>
<keyword evidence="10" id="KW-1185">Reference proteome</keyword>
<dbReference type="RefSeq" id="WP_228854329.1">
    <property type="nucleotide sequence ID" value="NZ_AP024086.1"/>
</dbReference>
<dbReference type="AlphaFoldDB" id="A0A8D5FQJ8"/>
<keyword evidence="5 7" id="KW-1133">Transmembrane helix</keyword>
<keyword evidence="3 7" id="KW-0812">Transmembrane</keyword>
<dbReference type="InterPro" id="IPR003834">
    <property type="entry name" value="Cyt_c_assmbl_TM_dom"/>
</dbReference>
<keyword evidence="4" id="KW-0201">Cytochrome c-type biogenesis</keyword>
<evidence type="ECO:0000256" key="4">
    <source>
        <dbReference type="ARBA" id="ARBA00022748"/>
    </source>
</evidence>
<dbReference type="Pfam" id="PF02683">
    <property type="entry name" value="DsbD_TM"/>
    <property type="match status" value="1"/>
</dbReference>
<feature type="transmembrane region" description="Helical" evidence="7">
    <location>
        <begin position="183"/>
        <end position="207"/>
    </location>
</feature>
<dbReference type="PANTHER" id="PTHR31272">
    <property type="entry name" value="CYTOCHROME C-TYPE BIOGENESIS PROTEIN HI_1454-RELATED"/>
    <property type="match status" value="1"/>
</dbReference>
<accession>A0A8D5FQJ8</accession>
<organism evidence="9 10">
    <name type="scientific">Desulfomarina profundi</name>
    <dbReference type="NCBI Taxonomy" id="2772557"/>
    <lineage>
        <taxon>Bacteria</taxon>
        <taxon>Pseudomonadati</taxon>
        <taxon>Thermodesulfobacteriota</taxon>
        <taxon>Desulfobulbia</taxon>
        <taxon>Desulfobulbales</taxon>
        <taxon>Desulfobulbaceae</taxon>
        <taxon>Desulfomarina</taxon>
    </lineage>
</organism>
<evidence type="ECO:0000256" key="5">
    <source>
        <dbReference type="ARBA" id="ARBA00022989"/>
    </source>
</evidence>
<evidence type="ECO:0000256" key="3">
    <source>
        <dbReference type="ARBA" id="ARBA00022692"/>
    </source>
</evidence>
<dbReference type="InterPro" id="IPR051790">
    <property type="entry name" value="Cytochrome_c-biogenesis_DsbD"/>
</dbReference>
<proteinExistence type="inferred from homology"/>
<evidence type="ECO:0000256" key="2">
    <source>
        <dbReference type="ARBA" id="ARBA00006143"/>
    </source>
</evidence>
<evidence type="ECO:0000259" key="8">
    <source>
        <dbReference type="Pfam" id="PF02683"/>
    </source>
</evidence>
<reference evidence="9" key="1">
    <citation type="submission" date="2020-09" db="EMBL/GenBank/DDBJ databases">
        <title>Desulfogranum mesoprofundum gen. nov., sp. nov., a novel mesophilic, sulfate-reducing chemolithoautotroph isolated from a deep-sea hydrothermal vent chimney in the Suiyo Seamount.</title>
        <authorList>
            <person name="Hashimoto Y."/>
            <person name="Nakagawa S."/>
        </authorList>
    </citation>
    <scope>NUCLEOTIDE SEQUENCE</scope>
    <source>
        <strain evidence="9">KT2</strain>
    </source>
</reference>
<evidence type="ECO:0000256" key="1">
    <source>
        <dbReference type="ARBA" id="ARBA00004141"/>
    </source>
</evidence>
<sequence>MEIQAGASQLLGQLATYLPFGYAFGAGMVSAVNPCGFAMLPVYLTLYLGAEQGDFREKSYFFRIIRACWVTFVVTAGFGLLFGLVGVVISAGGSFIMKIMPWLALVIGAALVLLGLLMLTGRSYSLPFMLRIAEKIGDPRKMTLSGFFLFGVAFGVTSLSCTLPIFLLVVGSSVTAGDFLAGIYQFIIYVLGMGSVLLVLTLGIALVKEGVVVSTMRRVLPYVQKISALFLIVAGGYIVWYWLSSGLLYKG</sequence>